<sequence>MKTILTHALLPLLALAVPALAVAETIAEPAPGLATLAFSDNRAPVSGLEDINAVLSRIGVRLTRIEPPAGALDLTKAAMAGPLSAEQSAELLRLFTLDRETVLAAATGAGRVPVIDGGGALSTAETGVPPYPKVYDLASMGPADHLAAKNKFGRLHVNATDDMTGVDEVMTLTAGGPWVWYFQLEEGVAVELRMGTVLPGEQAWRISYPGLVPHGADFYAETGICVAYITGPETWQMRYEAPVPQGDLMGTNPFIRFDG</sequence>
<keyword evidence="3" id="KW-1185">Reference proteome</keyword>
<evidence type="ECO:0000313" key="3">
    <source>
        <dbReference type="Proteomes" id="UP000612855"/>
    </source>
</evidence>
<keyword evidence="1" id="KW-0732">Signal</keyword>
<accession>A0A916ZWD9</accession>
<dbReference type="EMBL" id="BMFJ01000001">
    <property type="protein sequence ID" value="GGE16162.1"/>
    <property type="molecule type" value="Genomic_DNA"/>
</dbReference>
<feature type="signal peptide" evidence="1">
    <location>
        <begin position="1"/>
        <end position="23"/>
    </location>
</feature>
<gene>
    <name evidence="2" type="ORF">GCM10011360_01170</name>
</gene>
<dbReference type="Proteomes" id="UP000612855">
    <property type="component" value="Unassembled WGS sequence"/>
</dbReference>
<feature type="chain" id="PRO_5037525641" description="DUF2092 domain-containing protein" evidence="1">
    <location>
        <begin position="24"/>
        <end position="259"/>
    </location>
</feature>
<reference evidence="3" key="1">
    <citation type="journal article" date="2019" name="Int. J. Syst. Evol. Microbiol.">
        <title>The Global Catalogue of Microorganisms (GCM) 10K type strain sequencing project: providing services to taxonomists for standard genome sequencing and annotation.</title>
        <authorList>
            <consortium name="The Broad Institute Genomics Platform"/>
            <consortium name="The Broad Institute Genome Sequencing Center for Infectious Disease"/>
            <person name="Wu L."/>
            <person name="Ma J."/>
        </authorList>
    </citation>
    <scope>NUCLEOTIDE SEQUENCE [LARGE SCALE GENOMIC DNA]</scope>
    <source>
        <strain evidence="3">CGMCC 1.12664</strain>
    </source>
</reference>
<dbReference type="AlphaFoldDB" id="A0A916ZWD9"/>
<evidence type="ECO:0000313" key="2">
    <source>
        <dbReference type="EMBL" id="GGE16162.1"/>
    </source>
</evidence>
<name>A0A916ZWD9_9RHOB</name>
<evidence type="ECO:0000256" key="1">
    <source>
        <dbReference type="SAM" id="SignalP"/>
    </source>
</evidence>
<comment type="caution">
    <text evidence="2">The sequence shown here is derived from an EMBL/GenBank/DDBJ whole genome shotgun (WGS) entry which is preliminary data.</text>
</comment>
<evidence type="ECO:0008006" key="4">
    <source>
        <dbReference type="Google" id="ProtNLM"/>
    </source>
</evidence>
<organism evidence="2 3">
    <name type="scientific">Primorskyibacter flagellatus</name>
    <dbReference type="NCBI Taxonomy" id="1387277"/>
    <lineage>
        <taxon>Bacteria</taxon>
        <taxon>Pseudomonadati</taxon>
        <taxon>Pseudomonadota</taxon>
        <taxon>Alphaproteobacteria</taxon>
        <taxon>Rhodobacterales</taxon>
        <taxon>Roseobacteraceae</taxon>
        <taxon>Primorskyibacter</taxon>
    </lineage>
</organism>
<proteinExistence type="predicted"/>
<protein>
    <recommendedName>
        <fullName evidence="4">DUF2092 domain-containing protein</fullName>
    </recommendedName>
</protein>
<dbReference type="RefSeq" id="WP_188475696.1">
    <property type="nucleotide sequence ID" value="NZ_BMFJ01000001.1"/>
</dbReference>